<gene>
    <name evidence="2" type="ORF">B0I36DRAFT_11412</name>
</gene>
<keyword evidence="3" id="KW-1185">Reference proteome</keyword>
<evidence type="ECO:0000313" key="3">
    <source>
        <dbReference type="Proteomes" id="UP000756346"/>
    </source>
</evidence>
<dbReference type="AlphaFoldDB" id="A0A9P8YHJ2"/>
<reference evidence="2" key="1">
    <citation type="journal article" date="2021" name="Nat. Commun.">
        <title>Genetic determinants of endophytism in the Arabidopsis root mycobiome.</title>
        <authorList>
            <person name="Mesny F."/>
            <person name="Miyauchi S."/>
            <person name="Thiergart T."/>
            <person name="Pickel B."/>
            <person name="Atanasova L."/>
            <person name="Karlsson M."/>
            <person name="Huettel B."/>
            <person name="Barry K.W."/>
            <person name="Haridas S."/>
            <person name="Chen C."/>
            <person name="Bauer D."/>
            <person name="Andreopoulos W."/>
            <person name="Pangilinan J."/>
            <person name="LaButti K."/>
            <person name="Riley R."/>
            <person name="Lipzen A."/>
            <person name="Clum A."/>
            <person name="Drula E."/>
            <person name="Henrissat B."/>
            <person name="Kohler A."/>
            <person name="Grigoriev I.V."/>
            <person name="Martin F.M."/>
            <person name="Hacquard S."/>
        </authorList>
    </citation>
    <scope>NUCLEOTIDE SEQUENCE</scope>
    <source>
        <strain evidence="2">MPI-CAGE-CH-0230</strain>
    </source>
</reference>
<dbReference type="RefSeq" id="XP_046018559.1">
    <property type="nucleotide sequence ID" value="XM_046147933.1"/>
</dbReference>
<keyword evidence="1" id="KW-0472">Membrane</keyword>
<keyword evidence="1" id="KW-1133">Transmembrane helix</keyword>
<dbReference type="Proteomes" id="UP000756346">
    <property type="component" value="Unassembled WGS sequence"/>
</dbReference>
<dbReference type="GeneID" id="70177479"/>
<name>A0A9P8YHJ2_9PEZI</name>
<sequence>MRHETSNVYRPHSRQHEMTGACLFRTGTFGQRRSARNPLVLFRSSERSGTRTIWPEGPAKVAIDDLGYCRELCMALPGDEVKCGFCASKATLPTSAHHHVLRGPCRTWGGEAALSHHQRDGSWAESHTIPYHTIPHHADSPSKNYPGKGCGTPMVTSRGFPQLVGDVEISVRFVIHLFPVFVYIYIYVRFTGPARHAWVTTSFPLFFFFVFSP</sequence>
<comment type="caution">
    <text evidence="2">The sequence shown here is derived from an EMBL/GenBank/DDBJ whole genome shotgun (WGS) entry which is preliminary data.</text>
</comment>
<evidence type="ECO:0000313" key="2">
    <source>
        <dbReference type="EMBL" id="KAH7040504.1"/>
    </source>
</evidence>
<proteinExistence type="predicted"/>
<accession>A0A9P8YHJ2</accession>
<dbReference type="EMBL" id="JAGTJQ010000001">
    <property type="protein sequence ID" value="KAH7040504.1"/>
    <property type="molecule type" value="Genomic_DNA"/>
</dbReference>
<feature type="transmembrane region" description="Helical" evidence="1">
    <location>
        <begin position="169"/>
        <end position="188"/>
    </location>
</feature>
<keyword evidence="1" id="KW-0812">Transmembrane</keyword>
<evidence type="ECO:0000256" key="1">
    <source>
        <dbReference type="SAM" id="Phobius"/>
    </source>
</evidence>
<organism evidence="2 3">
    <name type="scientific">Microdochium trichocladiopsis</name>
    <dbReference type="NCBI Taxonomy" id="1682393"/>
    <lineage>
        <taxon>Eukaryota</taxon>
        <taxon>Fungi</taxon>
        <taxon>Dikarya</taxon>
        <taxon>Ascomycota</taxon>
        <taxon>Pezizomycotina</taxon>
        <taxon>Sordariomycetes</taxon>
        <taxon>Xylariomycetidae</taxon>
        <taxon>Xylariales</taxon>
        <taxon>Microdochiaceae</taxon>
        <taxon>Microdochium</taxon>
    </lineage>
</organism>
<protein>
    <submittedName>
        <fullName evidence="2">Uncharacterized protein</fullName>
    </submittedName>
</protein>